<dbReference type="Proteomes" id="UP001432146">
    <property type="component" value="Unassembled WGS sequence"/>
</dbReference>
<protein>
    <submittedName>
        <fullName evidence="2">Uncharacterized protein</fullName>
    </submittedName>
</protein>
<accession>A0AAW1AKY8</accession>
<feature type="transmembrane region" description="Helical" evidence="1">
    <location>
        <begin position="373"/>
        <end position="396"/>
    </location>
</feature>
<gene>
    <name evidence="2" type="ORF">QLX08_000624</name>
</gene>
<name>A0AAW1AKY8_9HYME</name>
<evidence type="ECO:0000313" key="2">
    <source>
        <dbReference type="EMBL" id="KAK9309803.1"/>
    </source>
</evidence>
<keyword evidence="1" id="KW-1133">Transmembrane helix</keyword>
<comment type="caution">
    <text evidence="2">The sequence shown here is derived from an EMBL/GenBank/DDBJ whole genome shotgun (WGS) entry which is preliminary data.</text>
</comment>
<dbReference type="AlphaFoldDB" id="A0AAW1AKY8"/>
<keyword evidence="1" id="KW-0472">Membrane</keyword>
<sequence>MLPCKFINADMTSVSNDVFLMQALQENENKKDTKHDYVSPTAISNVEIIETMSNTTELSMTLGSELHKSGQFIYGNELLKCETKNKFKDDLIDHNVVLMEQNTEKNNTMTKYSSKLDHVYEEVNALECDIMDYYEKYSPTTAKTLINTLFLPLYKICKKCASLQGSPVYSDRLIYTKKPLYAREVHLFQQNETLQFKYCSENGKHDNTLYLQYDDARHCLLVHNYLKTNASSIFYFYGLPRDIFDLKTILKPNILVINNNAKEIVNTELYHRCTSNFYTRISSNGIAPTAFHMNHNNILNSIKHVGYDTDLQNWMNYRNDVFRSYSFKQDDVIDHRANRSSLLLLEPLLLMPELGNSRYRQKKNRTQSEHVKIVKIITAYTLSFFILAIITFYIVYFT</sequence>
<evidence type="ECO:0000256" key="1">
    <source>
        <dbReference type="SAM" id="Phobius"/>
    </source>
</evidence>
<organism evidence="2 3">
    <name type="scientific">Tetragonisca angustula</name>
    <dbReference type="NCBI Taxonomy" id="166442"/>
    <lineage>
        <taxon>Eukaryota</taxon>
        <taxon>Metazoa</taxon>
        <taxon>Ecdysozoa</taxon>
        <taxon>Arthropoda</taxon>
        <taxon>Hexapoda</taxon>
        <taxon>Insecta</taxon>
        <taxon>Pterygota</taxon>
        <taxon>Neoptera</taxon>
        <taxon>Endopterygota</taxon>
        <taxon>Hymenoptera</taxon>
        <taxon>Apocrita</taxon>
        <taxon>Aculeata</taxon>
        <taxon>Apoidea</taxon>
        <taxon>Anthophila</taxon>
        <taxon>Apidae</taxon>
        <taxon>Tetragonisca</taxon>
    </lineage>
</organism>
<proteinExistence type="predicted"/>
<dbReference type="EMBL" id="JAWNGG020000008">
    <property type="protein sequence ID" value="KAK9309803.1"/>
    <property type="molecule type" value="Genomic_DNA"/>
</dbReference>
<keyword evidence="3" id="KW-1185">Reference proteome</keyword>
<reference evidence="2 3" key="1">
    <citation type="submission" date="2024-05" db="EMBL/GenBank/DDBJ databases">
        <title>The nuclear and mitochondrial genome assemblies of Tetragonisca angustula (Apidae: Meliponini), a tiny yet remarkable pollinator in the Neotropics.</title>
        <authorList>
            <person name="Ferrari R."/>
            <person name="Ricardo P.C."/>
            <person name="Dias F.C."/>
            <person name="Araujo N.S."/>
            <person name="Soares D.O."/>
            <person name="Zhou Q.-S."/>
            <person name="Zhu C.-D."/>
            <person name="Coutinho L."/>
            <person name="Airas M.C."/>
            <person name="Batista T.M."/>
        </authorList>
    </citation>
    <scope>NUCLEOTIDE SEQUENCE [LARGE SCALE GENOMIC DNA]</scope>
    <source>
        <strain evidence="2">ASF017062</strain>
        <tissue evidence="2">Abdomen</tissue>
    </source>
</reference>
<keyword evidence="1" id="KW-0812">Transmembrane</keyword>
<evidence type="ECO:0000313" key="3">
    <source>
        <dbReference type="Proteomes" id="UP001432146"/>
    </source>
</evidence>